<protein>
    <submittedName>
        <fullName evidence="14">Cytochrome P450</fullName>
    </submittedName>
</protein>
<evidence type="ECO:0000256" key="12">
    <source>
        <dbReference type="ARBA" id="ARBA00023136"/>
    </source>
</evidence>
<dbReference type="GO" id="GO:0004497">
    <property type="term" value="F:monooxygenase activity"/>
    <property type="evidence" value="ECO:0007669"/>
    <property type="project" value="UniProtKB-KW"/>
</dbReference>
<evidence type="ECO:0000256" key="7">
    <source>
        <dbReference type="ARBA" id="ARBA00022723"/>
    </source>
</evidence>
<evidence type="ECO:0000256" key="3">
    <source>
        <dbReference type="ARBA" id="ARBA00004721"/>
    </source>
</evidence>
<comment type="pathway">
    <text evidence="3">Secondary metabolite biosynthesis; terpenoid biosynthesis.</text>
</comment>
<evidence type="ECO:0000313" key="15">
    <source>
        <dbReference type="Proteomes" id="UP001221142"/>
    </source>
</evidence>
<dbReference type="InterPro" id="IPR050121">
    <property type="entry name" value="Cytochrome_P450_monoxygenase"/>
</dbReference>
<keyword evidence="10 13" id="KW-0408">Iron</keyword>
<keyword evidence="5 13" id="KW-0349">Heme</keyword>
<dbReference type="InterPro" id="IPR001128">
    <property type="entry name" value="Cyt_P450"/>
</dbReference>
<dbReference type="PANTHER" id="PTHR24305">
    <property type="entry name" value="CYTOCHROME P450"/>
    <property type="match status" value="1"/>
</dbReference>
<comment type="cofactor">
    <cofactor evidence="1 13">
        <name>heme</name>
        <dbReference type="ChEBI" id="CHEBI:30413"/>
    </cofactor>
</comment>
<keyword evidence="6" id="KW-0812">Transmembrane</keyword>
<reference evidence="14" key="1">
    <citation type="submission" date="2023-03" db="EMBL/GenBank/DDBJ databases">
        <title>Massive genome expansion in bonnet fungi (Mycena s.s.) driven by repeated elements and novel gene families across ecological guilds.</title>
        <authorList>
            <consortium name="Lawrence Berkeley National Laboratory"/>
            <person name="Harder C.B."/>
            <person name="Miyauchi S."/>
            <person name="Viragh M."/>
            <person name="Kuo A."/>
            <person name="Thoen E."/>
            <person name="Andreopoulos B."/>
            <person name="Lu D."/>
            <person name="Skrede I."/>
            <person name="Drula E."/>
            <person name="Henrissat B."/>
            <person name="Morin E."/>
            <person name="Kohler A."/>
            <person name="Barry K."/>
            <person name="LaButti K."/>
            <person name="Morin E."/>
            <person name="Salamov A."/>
            <person name="Lipzen A."/>
            <person name="Mereny Z."/>
            <person name="Hegedus B."/>
            <person name="Baldrian P."/>
            <person name="Stursova M."/>
            <person name="Weitz H."/>
            <person name="Taylor A."/>
            <person name="Grigoriev I.V."/>
            <person name="Nagy L.G."/>
            <person name="Martin F."/>
            <person name="Kauserud H."/>
        </authorList>
    </citation>
    <scope>NUCLEOTIDE SEQUENCE</scope>
    <source>
        <strain evidence="14">9284</strain>
    </source>
</reference>
<dbReference type="Pfam" id="PF00067">
    <property type="entry name" value="p450"/>
    <property type="match status" value="1"/>
</dbReference>
<evidence type="ECO:0000256" key="5">
    <source>
        <dbReference type="ARBA" id="ARBA00022617"/>
    </source>
</evidence>
<dbReference type="PRINTS" id="PR00385">
    <property type="entry name" value="P450"/>
</dbReference>
<dbReference type="GO" id="GO:0005506">
    <property type="term" value="F:iron ion binding"/>
    <property type="evidence" value="ECO:0007669"/>
    <property type="project" value="InterPro"/>
</dbReference>
<proteinExistence type="inferred from homology"/>
<dbReference type="SUPFAM" id="SSF48264">
    <property type="entry name" value="Cytochrome P450"/>
    <property type="match status" value="1"/>
</dbReference>
<keyword evidence="9" id="KW-0560">Oxidoreductase</keyword>
<keyword evidence="11" id="KW-0503">Monooxygenase</keyword>
<keyword evidence="12" id="KW-0472">Membrane</keyword>
<evidence type="ECO:0000256" key="11">
    <source>
        <dbReference type="ARBA" id="ARBA00023033"/>
    </source>
</evidence>
<dbReference type="AlphaFoldDB" id="A0AAD7FSB0"/>
<name>A0AAD7FSB0_9AGAR</name>
<evidence type="ECO:0000256" key="9">
    <source>
        <dbReference type="ARBA" id="ARBA00023002"/>
    </source>
</evidence>
<dbReference type="GO" id="GO:0016705">
    <property type="term" value="F:oxidoreductase activity, acting on paired donors, with incorporation or reduction of molecular oxygen"/>
    <property type="evidence" value="ECO:0007669"/>
    <property type="project" value="InterPro"/>
</dbReference>
<sequence length="494" mass="54333">MDSLQLGYVTASIAALVAFLLLRGGNTGIGLRSIPGPPSPSWIFGNLLQLLAPYQYGDYEFTWQKLYGPLYRVKGCFGEDRLIVSDPVALQSIVNSNKFDHSPLLNNLHKLIYSKRSLLIVRDGNYRRLRAAFSSSFSAAGVRQYQSAMESAAEQLTKELELSSSTDSIDVCPLLTIATLSAISEAVIGCSTQELGDEFVQICSRVVGLATKSDTASLLMKALGTRLPGWFWSIVSLLPTPTFNELRRGRDLGMQIGTRIVQEKLRAVHQGLELGNDAFSRIVASDQWEKTMDAEELAAHASLLAIAGQETTAKTLAFALLELARNPELQDSLQKEVHASRGDQVAYNNMPLLNAFIKEVLRLYPIVPLEERIVIEDTVLPVSDKVTSSTGAPLGQIPIRKGQIVSLAIASYQRAELLWGEDAEEFKPSRWIEGTSYQGDDVGPYANLLTFFGGPRTCLGWRFAILEMQVIISELVAKFSFQLPEGDSVVTRLL</sequence>
<accession>A0AAD7FSB0</accession>
<keyword evidence="8" id="KW-1133">Transmembrane helix</keyword>
<comment type="caution">
    <text evidence="14">The sequence shown here is derived from an EMBL/GenBank/DDBJ whole genome shotgun (WGS) entry which is preliminary data.</text>
</comment>
<dbReference type="InterPro" id="IPR036396">
    <property type="entry name" value="Cyt_P450_sf"/>
</dbReference>
<dbReference type="GO" id="GO:0016020">
    <property type="term" value="C:membrane"/>
    <property type="evidence" value="ECO:0007669"/>
    <property type="project" value="UniProtKB-SubCell"/>
</dbReference>
<gene>
    <name evidence="14" type="ORF">FB45DRAFT_1057110</name>
</gene>
<dbReference type="Gene3D" id="1.10.630.10">
    <property type="entry name" value="Cytochrome P450"/>
    <property type="match status" value="1"/>
</dbReference>
<organism evidence="14 15">
    <name type="scientific">Roridomyces roridus</name>
    <dbReference type="NCBI Taxonomy" id="1738132"/>
    <lineage>
        <taxon>Eukaryota</taxon>
        <taxon>Fungi</taxon>
        <taxon>Dikarya</taxon>
        <taxon>Basidiomycota</taxon>
        <taxon>Agaricomycotina</taxon>
        <taxon>Agaricomycetes</taxon>
        <taxon>Agaricomycetidae</taxon>
        <taxon>Agaricales</taxon>
        <taxon>Marasmiineae</taxon>
        <taxon>Mycenaceae</taxon>
        <taxon>Roridomyces</taxon>
    </lineage>
</organism>
<dbReference type="EMBL" id="JARKIF010000007">
    <property type="protein sequence ID" value="KAJ7635210.1"/>
    <property type="molecule type" value="Genomic_DNA"/>
</dbReference>
<dbReference type="PANTHER" id="PTHR24305:SF166">
    <property type="entry name" value="CYTOCHROME P450 12A4, MITOCHONDRIAL-RELATED"/>
    <property type="match status" value="1"/>
</dbReference>
<evidence type="ECO:0000256" key="2">
    <source>
        <dbReference type="ARBA" id="ARBA00004370"/>
    </source>
</evidence>
<dbReference type="InterPro" id="IPR002401">
    <property type="entry name" value="Cyt_P450_E_grp-I"/>
</dbReference>
<dbReference type="PRINTS" id="PR00463">
    <property type="entry name" value="EP450I"/>
</dbReference>
<dbReference type="Proteomes" id="UP001221142">
    <property type="component" value="Unassembled WGS sequence"/>
</dbReference>
<feature type="binding site" description="axial binding residue" evidence="13">
    <location>
        <position position="458"/>
    </location>
    <ligand>
        <name>heme</name>
        <dbReference type="ChEBI" id="CHEBI:30413"/>
    </ligand>
    <ligandPart>
        <name>Fe</name>
        <dbReference type="ChEBI" id="CHEBI:18248"/>
    </ligandPart>
</feature>
<evidence type="ECO:0000313" key="14">
    <source>
        <dbReference type="EMBL" id="KAJ7635210.1"/>
    </source>
</evidence>
<evidence type="ECO:0000256" key="8">
    <source>
        <dbReference type="ARBA" id="ARBA00022989"/>
    </source>
</evidence>
<keyword evidence="7 13" id="KW-0479">Metal-binding</keyword>
<evidence type="ECO:0000256" key="1">
    <source>
        <dbReference type="ARBA" id="ARBA00001971"/>
    </source>
</evidence>
<evidence type="ECO:0000256" key="4">
    <source>
        <dbReference type="ARBA" id="ARBA00010617"/>
    </source>
</evidence>
<dbReference type="GO" id="GO:0020037">
    <property type="term" value="F:heme binding"/>
    <property type="evidence" value="ECO:0007669"/>
    <property type="project" value="InterPro"/>
</dbReference>
<comment type="subcellular location">
    <subcellularLocation>
        <location evidence="2">Membrane</location>
    </subcellularLocation>
</comment>
<evidence type="ECO:0000256" key="6">
    <source>
        <dbReference type="ARBA" id="ARBA00022692"/>
    </source>
</evidence>
<comment type="similarity">
    <text evidence="4">Belongs to the cytochrome P450 family.</text>
</comment>
<evidence type="ECO:0000256" key="13">
    <source>
        <dbReference type="PIRSR" id="PIRSR602401-1"/>
    </source>
</evidence>
<evidence type="ECO:0000256" key="10">
    <source>
        <dbReference type="ARBA" id="ARBA00023004"/>
    </source>
</evidence>
<keyword evidence="15" id="KW-1185">Reference proteome</keyword>